<dbReference type="SMART" id="SM00382">
    <property type="entry name" value="AAA"/>
    <property type="match status" value="1"/>
</dbReference>
<dbReference type="Pfam" id="PF17862">
    <property type="entry name" value="AAA_lid_3"/>
    <property type="match status" value="1"/>
</dbReference>
<accession>A0AAD5ZU42</accession>
<dbReference type="InterPro" id="IPR003960">
    <property type="entry name" value="ATPase_AAA_CS"/>
</dbReference>
<evidence type="ECO:0000313" key="8">
    <source>
        <dbReference type="Proteomes" id="UP001210211"/>
    </source>
</evidence>
<dbReference type="GO" id="GO:0004176">
    <property type="term" value="F:ATP-dependent peptidase activity"/>
    <property type="evidence" value="ECO:0007669"/>
    <property type="project" value="InterPro"/>
</dbReference>
<dbReference type="InterPro" id="IPR027417">
    <property type="entry name" value="P-loop_NTPase"/>
</dbReference>
<gene>
    <name evidence="7" type="ORF">LUZ61_007792</name>
</gene>
<dbReference type="PROSITE" id="PS00674">
    <property type="entry name" value="AAA"/>
    <property type="match status" value="1"/>
</dbReference>
<evidence type="ECO:0000256" key="3">
    <source>
        <dbReference type="ARBA" id="ARBA00022946"/>
    </source>
</evidence>
<dbReference type="FunFam" id="3.40.50.300:FF:000982">
    <property type="entry name" value="Inactive ATP-dependent zinc metalloprotease FTSHI 2 like"/>
    <property type="match status" value="1"/>
</dbReference>
<feature type="compositionally biased region" description="Acidic residues" evidence="5">
    <location>
        <begin position="363"/>
        <end position="373"/>
    </location>
</feature>
<feature type="compositionally biased region" description="Basic and acidic residues" evidence="5">
    <location>
        <begin position="347"/>
        <end position="362"/>
    </location>
</feature>
<proteinExistence type="predicted"/>
<dbReference type="GO" id="GO:0006508">
    <property type="term" value="P:proteolysis"/>
    <property type="evidence" value="ECO:0007669"/>
    <property type="project" value="UniProtKB-KW"/>
</dbReference>
<feature type="domain" description="AAA+ ATPase" evidence="6">
    <location>
        <begin position="446"/>
        <end position="585"/>
    </location>
</feature>
<evidence type="ECO:0000313" key="7">
    <source>
        <dbReference type="EMBL" id="KAJ3704087.1"/>
    </source>
</evidence>
<dbReference type="SUPFAM" id="SSF140990">
    <property type="entry name" value="FtsH protease domain-like"/>
    <property type="match status" value="1"/>
</dbReference>
<dbReference type="GO" id="GO:0045037">
    <property type="term" value="P:protein import into chloroplast stroma"/>
    <property type="evidence" value="ECO:0007669"/>
    <property type="project" value="TreeGrafter"/>
</dbReference>
<dbReference type="PANTHER" id="PTHR23076:SF56">
    <property type="entry name" value="INACTIVE ATP-DEPENDENT ZINC METALLOPROTEASE FTSHI 2, CHLOROPLASTIC-RELATED"/>
    <property type="match status" value="1"/>
</dbReference>
<evidence type="ECO:0000259" key="6">
    <source>
        <dbReference type="SMART" id="SM00382"/>
    </source>
</evidence>
<sequence length="893" mass="100567">MGMEVVPSRSLFLSSSSRPHLSPAIRCSSSSVPPQSQSQSESERRRGTILLRLVQTSVTFTLVHSSLLAPRANATSSHKKQKHKQKQKQKQQRAGAGLSLNELNSWSHGLPQVPHRTPYADIISLARQGLLKHIVTLPASPSHLRTRSDPVLLVLHHDSRVLKSLLPTVDRDPHFWVHWDTLGLDTLCVNAYTPPLKHFTPPQPYLACLTHFPMQLLSFLAPKKKSKQLLHLEQARADLAARRRAQAHSIREENEAIAKRLKVQRKEEARRKRLLERRTKLKESVKKAELKSLVMSDTWRELAKDSNVQILVGLLIFYIFYNTVVLSYRKQQKDYEDRMKIEKAEAEERRKMQQLEREIDGRDGEEDEEAEGQGEEKNPYLKVAMRFMRSGAKIRRRNRRNPQYLDRGADVKFSDVAGLGNIRVELEEIIKFFTMAEVYQRRGVRVPSGILLCGPPGVGKTLLAKTVAGEAGVNFFSISASQFVEIYAGVGASRVRSLYEEARENAPSVVFIDELDAVGRKRGLVKGSGGQERDATLNQLLVCLDGFVSRGQVITIAATNRSDILDEALVRPGRFDRKIYIPKPSFTGRIEILKVHARKKPMADDVDYPVIANLTDGMVGAELANIIEIAALNMMRDGRSEITTDDLLQATQTEERGILERKQRSPEIWKQLALNEAAMAVAAANFPDLCSVEFITIAARAGKDLGYVRAKVNYMKFSEGMLSQKNLLDYITVQIAPRAADEIWNGESQLSTIWAKPADNARSAARRLVLSGLCGKLNGIHNSWVEDNVNEIDLEALKILNNCYSRVKEILNRNRGLLEAAVDQLVEKKNLSKQEFSDLVRKFGTLEPVPLDLVEIRNSKLLQFRDMMMTNKEGLSKIEAIFLEGILKIHSSV</sequence>
<name>A0AAD5ZU42_9POAL</name>
<feature type="compositionally biased region" description="Basic residues" evidence="5">
    <location>
        <begin position="77"/>
        <end position="91"/>
    </location>
</feature>
<dbReference type="InterPro" id="IPR003959">
    <property type="entry name" value="ATPase_AAA_core"/>
</dbReference>
<dbReference type="Pfam" id="PF00004">
    <property type="entry name" value="AAA"/>
    <property type="match status" value="1"/>
</dbReference>
<dbReference type="GO" id="GO:0005524">
    <property type="term" value="F:ATP binding"/>
    <property type="evidence" value="ECO:0007669"/>
    <property type="project" value="InterPro"/>
</dbReference>
<feature type="region of interest" description="Disordered" evidence="5">
    <location>
        <begin position="347"/>
        <end position="375"/>
    </location>
</feature>
<organism evidence="7 8">
    <name type="scientific">Rhynchospora tenuis</name>
    <dbReference type="NCBI Taxonomy" id="198213"/>
    <lineage>
        <taxon>Eukaryota</taxon>
        <taxon>Viridiplantae</taxon>
        <taxon>Streptophyta</taxon>
        <taxon>Embryophyta</taxon>
        <taxon>Tracheophyta</taxon>
        <taxon>Spermatophyta</taxon>
        <taxon>Magnoliopsida</taxon>
        <taxon>Liliopsida</taxon>
        <taxon>Poales</taxon>
        <taxon>Cyperaceae</taxon>
        <taxon>Cyperoideae</taxon>
        <taxon>Rhynchosporeae</taxon>
        <taxon>Rhynchospora</taxon>
    </lineage>
</organism>
<dbReference type="InterPro" id="IPR037219">
    <property type="entry name" value="Peptidase_M41-like"/>
</dbReference>
<dbReference type="Gene3D" id="1.10.8.60">
    <property type="match status" value="1"/>
</dbReference>
<evidence type="ECO:0000256" key="1">
    <source>
        <dbReference type="ARBA" id="ARBA00022670"/>
    </source>
</evidence>
<dbReference type="Proteomes" id="UP001210211">
    <property type="component" value="Unassembled WGS sequence"/>
</dbReference>
<dbReference type="CDD" id="cd19501">
    <property type="entry name" value="RecA-like_FtsH"/>
    <property type="match status" value="1"/>
</dbReference>
<comment type="caution">
    <text evidence="7">The sequence shown here is derived from an EMBL/GenBank/DDBJ whole genome shotgun (WGS) entry which is preliminary data.</text>
</comment>
<feature type="compositionally biased region" description="Low complexity" evidence="5">
    <location>
        <begin position="7"/>
        <end position="40"/>
    </location>
</feature>
<evidence type="ECO:0000256" key="2">
    <source>
        <dbReference type="ARBA" id="ARBA00022801"/>
    </source>
</evidence>
<keyword evidence="2" id="KW-0378">Hydrolase</keyword>
<evidence type="ECO:0000256" key="4">
    <source>
        <dbReference type="SAM" id="Coils"/>
    </source>
</evidence>
<feature type="region of interest" description="Disordered" evidence="5">
    <location>
        <begin position="1"/>
        <end position="45"/>
    </location>
</feature>
<keyword evidence="3" id="KW-0809">Transit peptide</keyword>
<dbReference type="SUPFAM" id="SSF52540">
    <property type="entry name" value="P-loop containing nucleoside triphosphate hydrolases"/>
    <property type="match status" value="1"/>
</dbReference>
<keyword evidence="4" id="KW-0175">Coiled coil</keyword>
<feature type="coiled-coil region" evidence="4">
    <location>
        <begin position="258"/>
        <end position="291"/>
    </location>
</feature>
<keyword evidence="1" id="KW-0645">Protease</keyword>
<dbReference type="EMBL" id="JAMRDG010000001">
    <property type="protein sequence ID" value="KAJ3704087.1"/>
    <property type="molecule type" value="Genomic_DNA"/>
</dbReference>
<dbReference type="GO" id="GO:0016887">
    <property type="term" value="F:ATP hydrolysis activity"/>
    <property type="evidence" value="ECO:0007669"/>
    <property type="project" value="InterPro"/>
</dbReference>
<dbReference type="AlphaFoldDB" id="A0AAD5ZU42"/>
<dbReference type="PANTHER" id="PTHR23076">
    <property type="entry name" value="METALLOPROTEASE M41 FTSH"/>
    <property type="match status" value="1"/>
</dbReference>
<keyword evidence="8" id="KW-1185">Reference proteome</keyword>
<dbReference type="GO" id="GO:0009507">
    <property type="term" value="C:chloroplast"/>
    <property type="evidence" value="ECO:0007669"/>
    <property type="project" value="TreeGrafter"/>
</dbReference>
<dbReference type="InterPro" id="IPR003593">
    <property type="entry name" value="AAA+_ATPase"/>
</dbReference>
<dbReference type="InterPro" id="IPR041569">
    <property type="entry name" value="AAA_lid_3"/>
</dbReference>
<dbReference type="GO" id="GO:0004222">
    <property type="term" value="F:metalloendopeptidase activity"/>
    <property type="evidence" value="ECO:0007669"/>
    <property type="project" value="InterPro"/>
</dbReference>
<reference evidence="7 8" key="1">
    <citation type="journal article" date="2022" name="Cell">
        <title>Repeat-based holocentromeres influence genome architecture and karyotype evolution.</title>
        <authorList>
            <person name="Hofstatter P.G."/>
            <person name="Thangavel G."/>
            <person name="Lux T."/>
            <person name="Neumann P."/>
            <person name="Vondrak T."/>
            <person name="Novak P."/>
            <person name="Zhang M."/>
            <person name="Costa L."/>
            <person name="Castellani M."/>
            <person name="Scott A."/>
            <person name="Toegelov H."/>
            <person name="Fuchs J."/>
            <person name="Mata-Sucre Y."/>
            <person name="Dias Y."/>
            <person name="Vanzela A.L.L."/>
            <person name="Huettel B."/>
            <person name="Almeida C.C.S."/>
            <person name="Simkova H."/>
            <person name="Souza G."/>
            <person name="Pedrosa-Harand A."/>
            <person name="Macas J."/>
            <person name="Mayer K.F.X."/>
            <person name="Houben A."/>
            <person name="Marques A."/>
        </authorList>
    </citation>
    <scope>NUCLEOTIDE SEQUENCE [LARGE SCALE GENOMIC DNA]</scope>
    <source>
        <strain evidence="7">RhyTen1mFocal</strain>
    </source>
</reference>
<evidence type="ECO:0000256" key="5">
    <source>
        <dbReference type="SAM" id="MobiDB-lite"/>
    </source>
</evidence>
<feature type="region of interest" description="Disordered" evidence="5">
    <location>
        <begin position="71"/>
        <end position="96"/>
    </location>
</feature>
<dbReference type="Gene3D" id="3.40.50.300">
    <property type="entry name" value="P-loop containing nucleotide triphosphate hydrolases"/>
    <property type="match status" value="1"/>
</dbReference>
<protein>
    <recommendedName>
        <fullName evidence="6">AAA+ ATPase domain-containing protein</fullName>
    </recommendedName>
</protein>
<dbReference type="Gene3D" id="1.20.58.760">
    <property type="entry name" value="Peptidase M41"/>
    <property type="match status" value="1"/>
</dbReference>